<reference evidence="1 2" key="1">
    <citation type="submission" date="2018-09" db="EMBL/GenBank/DDBJ databases">
        <title>Genomic Encyclopedia of Archaeal and Bacterial Type Strains, Phase II (KMG-II): from individual species to whole genera.</title>
        <authorList>
            <person name="Goeker M."/>
        </authorList>
    </citation>
    <scope>NUCLEOTIDE SEQUENCE [LARGE SCALE GENOMIC DNA]</scope>
    <source>
        <strain evidence="1 2">DSM 26283</strain>
    </source>
</reference>
<proteinExistence type="predicted"/>
<organism evidence="1 2">
    <name type="scientific">Ichthyenterobacterium magnum</name>
    <dbReference type="NCBI Taxonomy" id="1230530"/>
    <lineage>
        <taxon>Bacteria</taxon>
        <taxon>Pseudomonadati</taxon>
        <taxon>Bacteroidota</taxon>
        <taxon>Flavobacteriia</taxon>
        <taxon>Flavobacteriales</taxon>
        <taxon>Flavobacteriaceae</taxon>
        <taxon>Ichthyenterobacterium</taxon>
    </lineage>
</organism>
<keyword evidence="2" id="KW-1185">Reference proteome</keyword>
<sequence>MSDKINNSQKLKHDKIYLNIDHLKNGQYELQILLKNKVIKSVTIIK</sequence>
<dbReference type="AlphaFoldDB" id="A0A420DL09"/>
<dbReference type="Proteomes" id="UP000284892">
    <property type="component" value="Unassembled WGS sequence"/>
</dbReference>
<evidence type="ECO:0000313" key="1">
    <source>
        <dbReference type="EMBL" id="RKE94899.1"/>
    </source>
</evidence>
<comment type="caution">
    <text evidence="1">The sequence shown here is derived from an EMBL/GenBank/DDBJ whole genome shotgun (WGS) entry which is preliminary data.</text>
</comment>
<name>A0A420DL09_9FLAO</name>
<evidence type="ECO:0000313" key="2">
    <source>
        <dbReference type="Proteomes" id="UP000284892"/>
    </source>
</evidence>
<dbReference type="EMBL" id="RAQJ01000003">
    <property type="protein sequence ID" value="RKE94899.1"/>
    <property type="molecule type" value="Genomic_DNA"/>
</dbReference>
<gene>
    <name evidence="1" type="ORF">BXY80_1912</name>
</gene>
<accession>A0A420DL09</accession>
<protein>
    <submittedName>
        <fullName evidence="1">Uncharacterized protein</fullName>
    </submittedName>
</protein>